<dbReference type="PANTHER" id="PTHR39418:SF1">
    <property type="entry name" value="DEHYDROGENASE"/>
    <property type="match status" value="1"/>
</dbReference>
<dbReference type="InterPro" id="IPR053194">
    <property type="entry name" value="tRNA_methyltr_O"/>
</dbReference>
<gene>
    <name evidence="2" type="ORF">ENV54_04485</name>
</gene>
<protein>
    <submittedName>
        <fullName evidence="2">Formylmethanofuran dehydrogenase</fullName>
    </submittedName>
</protein>
<organism evidence="2">
    <name type="scientific">Desulfomonile tiedjei</name>
    <dbReference type="NCBI Taxonomy" id="2358"/>
    <lineage>
        <taxon>Bacteria</taxon>
        <taxon>Pseudomonadati</taxon>
        <taxon>Thermodesulfobacteriota</taxon>
        <taxon>Desulfomonilia</taxon>
        <taxon>Desulfomonilales</taxon>
        <taxon>Desulfomonilaceae</taxon>
        <taxon>Desulfomonile</taxon>
    </lineage>
</organism>
<feature type="domain" description="Formylmethanofuran dehydrogenase subunit E" evidence="1">
    <location>
        <begin position="18"/>
        <end position="152"/>
    </location>
</feature>
<dbReference type="PANTHER" id="PTHR39418">
    <property type="entry name" value="DEHYDROGENASE-RELATED"/>
    <property type="match status" value="1"/>
</dbReference>
<evidence type="ECO:0000313" key="2">
    <source>
        <dbReference type="EMBL" id="HGH60539.1"/>
    </source>
</evidence>
<accession>A0A7C4ARD4</accession>
<dbReference type="InterPro" id="IPR003814">
    <property type="entry name" value="FmdEsu_dom"/>
</dbReference>
<dbReference type="PIRSF" id="PIRSF006578">
    <property type="entry name" value="FwdE"/>
    <property type="match status" value="1"/>
</dbReference>
<dbReference type="InterPro" id="IPR026328">
    <property type="entry name" value="FmdE"/>
</dbReference>
<proteinExistence type="predicted"/>
<dbReference type="Gene3D" id="3.30.1330.130">
    <property type="match status" value="1"/>
</dbReference>
<dbReference type="AlphaFoldDB" id="A0A7C4ARD4"/>
<sequence length="200" mass="22278">MTSHISDLPQDFEECVRFHGHSCPGLALGYLAAKAGLDEFKTGPAEDEELVCIVENDSCAVDAIQVMLGCTFGKGNLIFRDWGKQVYTFMDRRSGRSLRVALRGELPGRKERQALREKIEAGLATDEERAQWEAHKERVIRELVTANPADFFSIQRGADALPPMAQIVETRTCPVCGEEVMESRMVEQDGVMVCQGCVKR</sequence>
<dbReference type="SUPFAM" id="SSF143555">
    <property type="entry name" value="FwdE-like"/>
    <property type="match status" value="1"/>
</dbReference>
<dbReference type="Pfam" id="PF02663">
    <property type="entry name" value="FmdE"/>
    <property type="match status" value="1"/>
</dbReference>
<reference evidence="2" key="1">
    <citation type="journal article" date="2020" name="mSystems">
        <title>Genome- and Community-Level Interaction Insights into Carbon Utilization and Element Cycling Functions of Hydrothermarchaeota in Hydrothermal Sediment.</title>
        <authorList>
            <person name="Zhou Z."/>
            <person name="Liu Y."/>
            <person name="Xu W."/>
            <person name="Pan J."/>
            <person name="Luo Z.H."/>
            <person name="Li M."/>
        </authorList>
    </citation>
    <scope>NUCLEOTIDE SEQUENCE [LARGE SCALE GENOMIC DNA]</scope>
    <source>
        <strain evidence="2">SpSt-769</strain>
    </source>
</reference>
<dbReference type="EMBL" id="DTGT01000141">
    <property type="protein sequence ID" value="HGH60539.1"/>
    <property type="molecule type" value="Genomic_DNA"/>
</dbReference>
<name>A0A7C4ARD4_9BACT</name>
<evidence type="ECO:0000259" key="1">
    <source>
        <dbReference type="Pfam" id="PF02663"/>
    </source>
</evidence>
<comment type="caution">
    <text evidence="2">The sequence shown here is derived from an EMBL/GenBank/DDBJ whole genome shotgun (WGS) entry which is preliminary data.</text>
</comment>